<dbReference type="Proteomes" id="UP000278036">
    <property type="component" value="Unassembled WGS sequence"/>
</dbReference>
<evidence type="ECO:0000313" key="4">
    <source>
        <dbReference type="Proteomes" id="UP000278036"/>
    </source>
</evidence>
<proteinExistence type="predicted"/>
<dbReference type="InParanoid" id="A0A3A9JHU1"/>
<gene>
    <name evidence="1" type="ORF">D6Z83_15760</name>
    <name evidence="2" type="ORF">EBE87_25205</name>
</gene>
<accession>A0A3A9JHU1</accession>
<evidence type="ECO:0000313" key="2">
    <source>
        <dbReference type="EMBL" id="RMI15562.1"/>
    </source>
</evidence>
<dbReference type="EMBL" id="RAQU01000098">
    <property type="protein sequence ID" value="RKK03216.1"/>
    <property type="molecule type" value="Genomic_DNA"/>
</dbReference>
<dbReference type="EMBL" id="RFLX01000050">
    <property type="protein sequence ID" value="RMI15562.1"/>
    <property type="molecule type" value="Genomic_DNA"/>
</dbReference>
<name>A0A3A9JHU1_9PROT</name>
<protein>
    <submittedName>
        <fullName evidence="1">Uncharacterized protein</fullName>
    </submittedName>
</protein>
<keyword evidence="3" id="KW-1185">Reference proteome</keyword>
<dbReference type="AlphaFoldDB" id="A0A3A9JHU1"/>
<evidence type="ECO:0000313" key="3">
    <source>
        <dbReference type="Proteomes" id="UP000274097"/>
    </source>
</evidence>
<dbReference type="RefSeq" id="WP_120639238.1">
    <property type="nucleotide sequence ID" value="NZ_RAQU01000098.1"/>
</dbReference>
<comment type="caution">
    <text evidence="1">The sequence shown here is derived from an EMBL/GenBank/DDBJ whole genome shotgun (WGS) entry which is preliminary data.</text>
</comment>
<organism evidence="1 4">
    <name type="scientific">Teichococcus wenyumeiae</name>
    <dbReference type="NCBI Taxonomy" id="2478470"/>
    <lineage>
        <taxon>Bacteria</taxon>
        <taxon>Pseudomonadati</taxon>
        <taxon>Pseudomonadota</taxon>
        <taxon>Alphaproteobacteria</taxon>
        <taxon>Acetobacterales</taxon>
        <taxon>Roseomonadaceae</taxon>
        <taxon>Roseomonas</taxon>
    </lineage>
</organism>
<reference evidence="1 4" key="1">
    <citation type="submission" date="2018-09" db="EMBL/GenBank/DDBJ databases">
        <title>Roseomonas sp. nov., isolated from feces of Tibetan antelopes in the Qinghai-Tibet plateau, China.</title>
        <authorList>
            <person name="Tian Z."/>
        </authorList>
    </citation>
    <scope>NUCLEOTIDE SEQUENCE [LARGE SCALE GENOMIC DNA]</scope>
    <source>
        <strain evidence="2 3">Z23</strain>
        <strain evidence="1 4">Z24</strain>
    </source>
</reference>
<evidence type="ECO:0000313" key="1">
    <source>
        <dbReference type="EMBL" id="RKK03216.1"/>
    </source>
</evidence>
<sequence>MMKIAPELIAKSAFQLAETEQRVLKTEAAIARQHRFIEVFEHFGPFDALGEACQRLEGFQGDLEAHRATRRMLRELQGDRP</sequence>
<dbReference type="Proteomes" id="UP000274097">
    <property type="component" value="Unassembled WGS sequence"/>
</dbReference>